<dbReference type="KEGG" id="tvd:SG34_014230"/>
<evidence type="ECO:0000259" key="2">
    <source>
        <dbReference type="Pfam" id="PF04471"/>
    </source>
</evidence>
<sequence>MQIPNYQTYMRSVLKHVADGEEHQLSKLINTICDDLGLTQEQRHQKMPSGKQTVVYGRIGWAKTYLAQAGLLTLPKRGYCVITQRGLDALNSDVEINNDYLKQFPEYIAFKERTHTNVDDNKPRQQHSSLENEQTPHELLENTYNTINSALASDILDAILKASPEFFERLVVDLMLAMGYGGTRKDAGQATQYTQDGGIDGIIKEDKLGLEMIYLQAKRYSNKTVGRPEIQAFAGALDMHRAKKGVFITTSSFSKEAIEYVSLIEKRIVLINGEQLTELMLSHDLGVSTKQVYELKALDSDYFIED</sequence>
<accession>A0AAE9Z7H2</accession>
<reference evidence="4 5" key="1">
    <citation type="journal article" date="2015" name="Genome Announc.">
        <title>Draft Genome Sequences of Marine Isolates of Thalassomonas viridans and Thalassomonas actiniarum.</title>
        <authorList>
            <person name="Olonade I."/>
            <person name="van Zyl L.J."/>
            <person name="Trindade M."/>
        </authorList>
    </citation>
    <scope>NUCLEOTIDE SEQUENCE [LARGE SCALE GENOMIC DNA]</scope>
    <source>
        <strain evidence="4 5">XOM25</strain>
    </source>
</reference>
<dbReference type="RefSeq" id="WP_044838728.1">
    <property type="nucleotide sequence ID" value="NZ_CP059733.1"/>
</dbReference>
<evidence type="ECO:0000313" key="5">
    <source>
        <dbReference type="Proteomes" id="UP000032352"/>
    </source>
</evidence>
<dbReference type="SUPFAM" id="SSF52980">
    <property type="entry name" value="Restriction endonuclease-like"/>
    <property type="match status" value="1"/>
</dbReference>
<name>A0AAE9Z7H2_9GAMM</name>
<dbReference type="InterPro" id="IPR011335">
    <property type="entry name" value="Restrct_endonuc-II-like"/>
</dbReference>
<evidence type="ECO:0000313" key="4">
    <source>
        <dbReference type="EMBL" id="WDE07938.1"/>
    </source>
</evidence>
<dbReference type="Pfam" id="PF14338">
    <property type="entry name" value="Mrr_N"/>
    <property type="match status" value="1"/>
</dbReference>
<dbReference type="GO" id="GO:0009307">
    <property type="term" value="P:DNA restriction-modification system"/>
    <property type="evidence" value="ECO:0007669"/>
    <property type="project" value="InterPro"/>
</dbReference>
<dbReference type="Pfam" id="PF04471">
    <property type="entry name" value="Mrr_cat"/>
    <property type="match status" value="1"/>
</dbReference>
<dbReference type="InterPro" id="IPR052906">
    <property type="entry name" value="Type_IV_Methyl-Rstrct_Enzyme"/>
</dbReference>
<dbReference type="Gene3D" id="3.40.1350.10">
    <property type="match status" value="1"/>
</dbReference>
<keyword evidence="4" id="KW-0378">Hydrolase</keyword>
<evidence type="ECO:0000256" key="1">
    <source>
        <dbReference type="SAM" id="MobiDB-lite"/>
    </source>
</evidence>
<dbReference type="InterPro" id="IPR025745">
    <property type="entry name" value="Mrr-like_N_dom"/>
</dbReference>
<dbReference type="InterPro" id="IPR011856">
    <property type="entry name" value="tRNA_endonuc-like_dom_sf"/>
</dbReference>
<feature type="region of interest" description="Disordered" evidence="1">
    <location>
        <begin position="115"/>
        <end position="135"/>
    </location>
</feature>
<dbReference type="Proteomes" id="UP000032352">
    <property type="component" value="Chromosome"/>
</dbReference>
<organism evidence="4 5">
    <name type="scientific">Thalassomonas viridans</name>
    <dbReference type="NCBI Taxonomy" id="137584"/>
    <lineage>
        <taxon>Bacteria</taxon>
        <taxon>Pseudomonadati</taxon>
        <taxon>Pseudomonadota</taxon>
        <taxon>Gammaproteobacteria</taxon>
        <taxon>Alteromonadales</taxon>
        <taxon>Colwelliaceae</taxon>
        <taxon>Thalassomonas</taxon>
    </lineage>
</organism>
<keyword evidence="4" id="KW-0255">Endonuclease</keyword>
<keyword evidence="4" id="KW-0540">Nuclease</keyword>
<feature type="domain" description="Restriction system protein Mrr-like N-terminal" evidence="3">
    <location>
        <begin position="6"/>
        <end position="91"/>
    </location>
</feature>
<dbReference type="REBASE" id="113136">
    <property type="entry name" value="TviXOM25ORFMrrP"/>
</dbReference>
<keyword evidence="5" id="KW-1185">Reference proteome</keyword>
<feature type="domain" description="Restriction endonuclease type IV Mrr" evidence="2">
    <location>
        <begin position="160"/>
        <end position="280"/>
    </location>
</feature>
<dbReference type="PANTHER" id="PTHR30015">
    <property type="entry name" value="MRR RESTRICTION SYSTEM PROTEIN"/>
    <property type="match status" value="1"/>
</dbReference>
<reference evidence="4 5" key="2">
    <citation type="journal article" date="2022" name="Mar. Drugs">
        <title>Bioassay-Guided Fractionation Leads to the Detection of Cholic Acid Generated by the Rare Thalassomonas sp.</title>
        <authorList>
            <person name="Pheiffer F."/>
            <person name="Schneider Y.K."/>
            <person name="Hansen E.H."/>
            <person name="Andersen J.H."/>
            <person name="Isaksson J."/>
            <person name="Busche T."/>
            <person name="R C."/>
            <person name="Kalinowski J."/>
            <person name="Zyl L.V."/>
            <person name="Trindade M."/>
        </authorList>
    </citation>
    <scope>NUCLEOTIDE SEQUENCE [LARGE SCALE GENOMIC DNA]</scope>
    <source>
        <strain evidence="4 5">XOM25</strain>
    </source>
</reference>
<dbReference type="PANTHER" id="PTHR30015:SF7">
    <property type="entry name" value="TYPE IV METHYL-DIRECTED RESTRICTION ENZYME ECOKMRR"/>
    <property type="match status" value="1"/>
</dbReference>
<dbReference type="GO" id="GO:0015666">
    <property type="term" value="F:restriction endodeoxyribonuclease activity"/>
    <property type="evidence" value="ECO:0007669"/>
    <property type="project" value="TreeGrafter"/>
</dbReference>
<dbReference type="GO" id="GO:0003677">
    <property type="term" value="F:DNA binding"/>
    <property type="evidence" value="ECO:0007669"/>
    <property type="project" value="InterPro"/>
</dbReference>
<dbReference type="EMBL" id="CP059733">
    <property type="protein sequence ID" value="WDE07938.1"/>
    <property type="molecule type" value="Genomic_DNA"/>
</dbReference>
<protein>
    <submittedName>
        <fullName evidence="4">Restriction endonuclease</fullName>
    </submittedName>
</protein>
<proteinExistence type="predicted"/>
<gene>
    <name evidence="4" type="ORF">SG34_014230</name>
</gene>
<dbReference type="AlphaFoldDB" id="A0AAE9Z7H2"/>
<evidence type="ECO:0000259" key="3">
    <source>
        <dbReference type="Pfam" id="PF14338"/>
    </source>
</evidence>
<dbReference type="InterPro" id="IPR007560">
    <property type="entry name" value="Restrct_endonuc_IV_Mrr"/>
</dbReference>